<name>A0A1M6KGG5_9FIRM</name>
<feature type="transmembrane region" description="Helical" evidence="1">
    <location>
        <begin position="48"/>
        <end position="74"/>
    </location>
</feature>
<evidence type="ECO:0000256" key="1">
    <source>
        <dbReference type="SAM" id="Phobius"/>
    </source>
</evidence>
<keyword evidence="1" id="KW-1133">Transmembrane helix</keyword>
<keyword evidence="1" id="KW-0812">Transmembrane</keyword>
<gene>
    <name evidence="2" type="ORF">SAMN02745138_00155</name>
</gene>
<dbReference type="Proteomes" id="UP000183975">
    <property type="component" value="Unassembled WGS sequence"/>
</dbReference>
<feature type="transmembrane region" description="Helical" evidence="1">
    <location>
        <begin position="103"/>
        <end position="127"/>
    </location>
</feature>
<accession>A0A1M6KGG5</accession>
<evidence type="ECO:0000313" key="2">
    <source>
        <dbReference type="EMBL" id="SHJ58024.1"/>
    </source>
</evidence>
<reference evidence="2 3" key="1">
    <citation type="submission" date="2016-11" db="EMBL/GenBank/DDBJ databases">
        <authorList>
            <person name="Jaros S."/>
            <person name="Januszkiewicz K."/>
            <person name="Wedrychowicz H."/>
        </authorList>
    </citation>
    <scope>NUCLEOTIDE SEQUENCE [LARGE SCALE GENOMIC DNA]</scope>
    <source>
        <strain evidence="2 3">DSM 14214</strain>
    </source>
</reference>
<dbReference type="InterPro" id="IPR009577">
    <property type="entry name" value="Sm_multidrug_ex"/>
</dbReference>
<proteinExistence type="predicted"/>
<dbReference type="Pfam" id="PF06695">
    <property type="entry name" value="Sm_multidrug_ex"/>
    <property type="match status" value="1"/>
</dbReference>
<dbReference type="PANTHER" id="PTHR36007:SF2">
    <property type="entry name" value="TRANSPORT PROTEIN-RELATED"/>
    <property type="match status" value="1"/>
</dbReference>
<sequence length="166" mass="18546">MAETIANWFVTTFEGTLAREWIVFLVSMLPILELRGGIIAGFAMNMEWLPTFIIAYIGNILPIPFILLFIRYIFKVLKKTPMRKVVEWCERRADQKSEQIRKYAYWGVFLFVAVPLPGTGAWMGALISALLGMDPKKTFPVIMAGVLTAGIIVSVLSFGLLGSLGL</sequence>
<feature type="transmembrane region" description="Helical" evidence="1">
    <location>
        <begin position="21"/>
        <end position="42"/>
    </location>
</feature>
<organism evidence="2 3">
    <name type="scientific">Anaerotignum lactatifermentans DSM 14214</name>
    <dbReference type="NCBI Taxonomy" id="1121323"/>
    <lineage>
        <taxon>Bacteria</taxon>
        <taxon>Bacillati</taxon>
        <taxon>Bacillota</taxon>
        <taxon>Clostridia</taxon>
        <taxon>Lachnospirales</taxon>
        <taxon>Anaerotignaceae</taxon>
        <taxon>Anaerotignum</taxon>
    </lineage>
</organism>
<keyword evidence="1" id="KW-0472">Membrane</keyword>
<keyword evidence="3" id="KW-1185">Reference proteome</keyword>
<feature type="transmembrane region" description="Helical" evidence="1">
    <location>
        <begin position="139"/>
        <end position="161"/>
    </location>
</feature>
<dbReference type="AlphaFoldDB" id="A0A1M6KGG5"/>
<dbReference type="PANTHER" id="PTHR36007">
    <property type="entry name" value="TRANSPORT PROTEIN-RELATED"/>
    <property type="match status" value="1"/>
</dbReference>
<evidence type="ECO:0000313" key="3">
    <source>
        <dbReference type="Proteomes" id="UP000183975"/>
    </source>
</evidence>
<dbReference type="EMBL" id="FRAH01000003">
    <property type="protein sequence ID" value="SHJ58024.1"/>
    <property type="molecule type" value="Genomic_DNA"/>
</dbReference>
<dbReference type="RefSeq" id="WP_072848033.1">
    <property type="nucleotide sequence ID" value="NZ_FRAH01000003.1"/>
</dbReference>
<protein>
    <submittedName>
        <fullName evidence="2">Uncharacterized membrane protein</fullName>
    </submittedName>
</protein>